<evidence type="ECO:0000313" key="1">
    <source>
        <dbReference type="EMBL" id="MBX47085.1"/>
    </source>
</evidence>
<accession>A0A2P2NX92</accession>
<dbReference type="AlphaFoldDB" id="A0A2P2NX92"/>
<protein>
    <submittedName>
        <fullName evidence="1">Uncharacterized protein</fullName>
    </submittedName>
</protein>
<sequence length="29" mass="3710">MQNPKRTLRTKIRIVYIYNIDNFRRESRK</sequence>
<proteinExistence type="predicted"/>
<name>A0A2P2NX92_RHIMU</name>
<organism evidence="1">
    <name type="scientific">Rhizophora mucronata</name>
    <name type="common">Asiatic mangrove</name>
    <dbReference type="NCBI Taxonomy" id="61149"/>
    <lineage>
        <taxon>Eukaryota</taxon>
        <taxon>Viridiplantae</taxon>
        <taxon>Streptophyta</taxon>
        <taxon>Embryophyta</taxon>
        <taxon>Tracheophyta</taxon>
        <taxon>Spermatophyta</taxon>
        <taxon>Magnoliopsida</taxon>
        <taxon>eudicotyledons</taxon>
        <taxon>Gunneridae</taxon>
        <taxon>Pentapetalae</taxon>
        <taxon>rosids</taxon>
        <taxon>fabids</taxon>
        <taxon>Malpighiales</taxon>
        <taxon>Rhizophoraceae</taxon>
        <taxon>Rhizophora</taxon>
    </lineage>
</organism>
<reference evidence="1" key="1">
    <citation type="submission" date="2018-02" db="EMBL/GenBank/DDBJ databases">
        <title>Rhizophora mucronata_Transcriptome.</title>
        <authorList>
            <person name="Meera S.P."/>
            <person name="Sreeshan A."/>
            <person name="Augustine A."/>
        </authorList>
    </citation>
    <scope>NUCLEOTIDE SEQUENCE</scope>
    <source>
        <tissue evidence="1">Leaf</tissue>
    </source>
</reference>
<dbReference type="EMBL" id="GGEC01066601">
    <property type="protein sequence ID" value="MBX47085.1"/>
    <property type="molecule type" value="Transcribed_RNA"/>
</dbReference>